<evidence type="ECO:0000313" key="2">
    <source>
        <dbReference type="Proteomes" id="UP001549037"/>
    </source>
</evidence>
<dbReference type="Proteomes" id="UP001549037">
    <property type="component" value="Unassembled WGS sequence"/>
</dbReference>
<accession>A0ABV2JGI4</accession>
<proteinExistence type="predicted"/>
<sequence>MSKVSSEVAVLVNDEKVHGYTIPNDTIGFTWLLGDIRRFQSVNQINTTRRTHENFLFILLCPDINFEKIAF</sequence>
<name>A0ABV2JGI4_9STRE</name>
<dbReference type="EMBL" id="JBEPLN010000029">
    <property type="protein sequence ID" value="MET3634879.1"/>
    <property type="molecule type" value="Genomic_DNA"/>
</dbReference>
<organism evidence="1 2">
    <name type="scientific">Streptococcus porcorum</name>
    <dbReference type="NCBI Taxonomy" id="701526"/>
    <lineage>
        <taxon>Bacteria</taxon>
        <taxon>Bacillati</taxon>
        <taxon>Bacillota</taxon>
        <taxon>Bacilli</taxon>
        <taxon>Lactobacillales</taxon>
        <taxon>Streptococcaceae</taxon>
        <taxon>Streptococcus</taxon>
    </lineage>
</organism>
<gene>
    <name evidence="1" type="ORF">ABID28_001540</name>
</gene>
<dbReference type="RefSeq" id="WP_354369596.1">
    <property type="nucleotide sequence ID" value="NZ_JBEPLN010000029.1"/>
</dbReference>
<evidence type="ECO:0000313" key="1">
    <source>
        <dbReference type="EMBL" id="MET3634879.1"/>
    </source>
</evidence>
<protein>
    <submittedName>
        <fullName evidence="1">Uncharacterized protein</fullName>
    </submittedName>
</protein>
<comment type="caution">
    <text evidence="1">The sequence shown here is derived from an EMBL/GenBank/DDBJ whole genome shotgun (WGS) entry which is preliminary data.</text>
</comment>
<keyword evidence="2" id="KW-1185">Reference proteome</keyword>
<reference evidence="1 2" key="1">
    <citation type="submission" date="2024-06" db="EMBL/GenBank/DDBJ databases">
        <title>Genomic Encyclopedia of Type Strains, Phase IV (KMG-IV): sequencing the most valuable type-strain genomes for metagenomic binning, comparative biology and taxonomic classification.</title>
        <authorList>
            <person name="Goeker M."/>
        </authorList>
    </citation>
    <scope>NUCLEOTIDE SEQUENCE [LARGE SCALE GENOMIC DNA]</scope>
    <source>
        <strain evidence="1 2">DSM 28302</strain>
    </source>
</reference>